<organism evidence="2 4">
    <name type="scientific">Medicago truncatula</name>
    <name type="common">Barrel medic</name>
    <name type="synonym">Medicago tribuloides</name>
    <dbReference type="NCBI Taxonomy" id="3880"/>
    <lineage>
        <taxon>Eukaryota</taxon>
        <taxon>Viridiplantae</taxon>
        <taxon>Streptophyta</taxon>
        <taxon>Embryophyta</taxon>
        <taxon>Tracheophyta</taxon>
        <taxon>Spermatophyta</taxon>
        <taxon>Magnoliopsida</taxon>
        <taxon>eudicotyledons</taxon>
        <taxon>Gunneridae</taxon>
        <taxon>Pentapetalae</taxon>
        <taxon>rosids</taxon>
        <taxon>fabids</taxon>
        <taxon>Fabales</taxon>
        <taxon>Fabaceae</taxon>
        <taxon>Papilionoideae</taxon>
        <taxon>50 kb inversion clade</taxon>
        <taxon>NPAAA clade</taxon>
        <taxon>Hologalegina</taxon>
        <taxon>IRL clade</taxon>
        <taxon>Trifolieae</taxon>
        <taxon>Medicago</taxon>
    </lineage>
</organism>
<keyword evidence="4" id="KW-1185">Reference proteome</keyword>
<dbReference type="Gene3D" id="1.20.1280.50">
    <property type="match status" value="1"/>
</dbReference>
<dbReference type="EMBL" id="CM001222">
    <property type="protein sequence ID" value="KEH24980.1"/>
    <property type="molecule type" value="Genomic_DNA"/>
</dbReference>
<dbReference type="HOGENOM" id="CLU_010721_1_0_1"/>
<dbReference type="InterPro" id="IPR001810">
    <property type="entry name" value="F-box_dom"/>
</dbReference>
<dbReference type="InterPro" id="IPR053781">
    <property type="entry name" value="F-box_AtFBL13-like"/>
</dbReference>
<reference evidence="3" key="3">
    <citation type="submission" date="2015-04" db="UniProtKB">
        <authorList>
            <consortium name="EnsemblPlants"/>
        </authorList>
    </citation>
    <scope>IDENTIFICATION</scope>
    <source>
        <strain evidence="3">cv. Jemalong A17</strain>
    </source>
</reference>
<dbReference type="AlphaFoldDB" id="A0A072UGR3"/>
<dbReference type="PANTHER" id="PTHR31293">
    <property type="entry name" value="RNI-LIKE SUPERFAMILY PROTEIN"/>
    <property type="match status" value="1"/>
</dbReference>
<evidence type="ECO:0000313" key="3">
    <source>
        <dbReference type="EnsemblPlants" id="KEH24980"/>
    </source>
</evidence>
<dbReference type="Pfam" id="PF00646">
    <property type="entry name" value="F-box"/>
    <property type="match status" value="1"/>
</dbReference>
<dbReference type="SUPFAM" id="SSF81383">
    <property type="entry name" value="F-box domain"/>
    <property type="match status" value="1"/>
</dbReference>
<dbReference type="InterPro" id="IPR006566">
    <property type="entry name" value="FBD"/>
</dbReference>
<reference evidence="2 4" key="1">
    <citation type="journal article" date="2011" name="Nature">
        <title>The Medicago genome provides insight into the evolution of rhizobial symbioses.</title>
        <authorList>
            <person name="Young N.D."/>
            <person name="Debelle F."/>
            <person name="Oldroyd G.E."/>
            <person name="Geurts R."/>
            <person name="Cannon S.B."/>
            <person name="Udvardi M.K."/>
            <person name="Benedito V.A."/>
            <person name="Mayer K.F."/>
            <person name="Gouzy J."/>
            <person name="Schoof H."/>
            <person name="Van de Peer Y."/>
            <person name="Proost S."/>
            <person name="Cook D.R."/>
            <person name="Meyers B.C."/>
            <person name="Spannagl M."/>
            <person name="Cheung F."/>
            <person name="De Mita S."/>
            <person name="Krishnakumar V."/>
            <person name="Gundlach H."/>
            <person name="Zhou S."/>
            <person name="Mudge J."/>
            <person name="Bharti A.K."/>
            <person name="Murray J.D."/>
            <person name="Naoumkina M.A."/>
            <person name="Rosen B."/>
            <person name="Silverstein K.A."/>
            <person name="Tang H."/>
            <person name="Rombauts S."/>
            <person name="Zhao P.X."/>
            <person name="Zhou P."/>
            <person name="Barbe V."/>
            <person name="Bardou P."/>
            <person name="Bechner M."/>
            <person name="Bellec A."/>
            <person name="Berger A."/>
            <person name="Berges H."/>
            <person name="Bidwell S."/>
            <person name="Bisseling T."/>
            <person name="Choisne N."/>
            <person name="Couloux A."/>
            <person name="Denny R."/>
            <person name="Deshpande S."/>
            <person name="Dai X."/>
            <person name="Doyle J.J."/>
            <person name="Dudez A.M."/>
            <person name="Farmer A.D."/>
            <person name="Fouteau S."/>
            <person name="Franken C."/>
            <person name="Gibelin C."/>
            <person name="Gish J."/>
            <person name="Goldstein S."/>
            <person name="Gonzalez A.J."/>
            <person name="Green P.J."/>
            <person name="Hallab A."/>
            <person name="Hartog M."/>
            <person name="Hua A."/>
            <person name="Humphray S.J."/>
            <person name="Jeong D.H."/>
            <person name="Jing Y."/>
            <person name="Jocker A."/>
            <person name="Kenton S.M."/>
            <person name="Kim D.J."/>
            <person name="Klee K."/>
            <person name="Lai H."/>
            <person name="Lang C."/>
            <person name="Lin S."/>
            <person name="Macmil S.L."/>
            <person name="Magdelenat G."/>
            <person name="Matthews L."/>
            <person name="McCorrison J."/>
            <person name="Monaghan E.L."/>
            <person name="Mun J.H."/>
            <person name="Najar F.Z."/>
            <person name="Nicholson C."/>
            <person name="Noirot C."/>
            <person name="O'Bleness M."/>
            <person name="Paule C.R."/>
            <person name="Poulain J."/>
            <person name="Prion F."/>
            <person name="Qin B."/>
            <person name="Qu C."/>
            <person name="Retzel E.F."/>
            <person name="Riddle C."/>
            <person name="Sallet E."/>
            <person name="Samain S."/>
            <person name="Samson N."/>
            <person name="Sanders I."/>
            <person name="Saurat O."/>
            <person name="Scarpelli C."/>
            <person name="Schiex T."/>
            <person name="Segurens B."/>
            <person name="Severin A.J."/>
            <person name="Sherrier D.J."/>
            <person name="Shi R."/>
            <person name="Sims S."/>
            <person name="Singer S.R."/>
            <person name="Sinharoy S."/>
            <person name="Sterck L."/>
            <person name="Viollet A."/>
            <person name="Wang B.B."/>
            <person name="Wang K."/>
            <person name="Wang M."/>
            <person name="Wang X."/>
            <person name="Warfsmann J."/>
            <person name="Weissenbach J."/>
            <person name="White D.D."/>
            <person name="White J.D."/>
            <person name="Wiley G.B."/>
            <person name="Wincker P."/>
            <person name="Xing Y."/>
            <person name="Yang L."/>
            <person name="Yao Z."/>
            <person name="Ying F."/>
            <person name="Zhai J."/>
            <person name="Zhou L."/>
            <person name="Zuber A."/>
            <person name="Denarie J."/>
            <person name="Dixon R.A."/>
            <person name="May G.D."/>
            <person name="Schwartz D.C."/>
            <person name="Rogers J."/>
            <person name="Quetier F."/>
            <person name="Town C.D."/>
            <person name="Roe B.A."/>
        </authorList>
    </citation>
    <scope>NUCLEOTIDE SEQUENCE [LARGE SCALE GENOMIC DNA]</scope>
    <source>
        <strain evidence="2">A17</strain>
        <strain evidence="3 4">cv. Jemalong A17</strain>
    </source>
</reference>
<accession>A0A072UGR3</accession>
<dbReference type="PANTHER" id="PTHR31293:SF12">
    <property type="entry name" value="RNI-LIKE SUPERFAMILY PROTEIN"/>
    <property type="match status" value="1"/>
</dbReference>
<dbReference type="InterPro" id="IPR055294">
    <property type="entry name" value="FBL60-like"/>
</dbReference>
<dbReference type="Proteomes" id="UP000002051">
    <property type="component" value="Chromosome 6"/>
</dbReference>
<evidence type="ECO:0000313" key="4">
    <source>
        <dbReference type="Proteomes" id="UP000002051"/>
    </source>
</evidence>
<gene>
    <name evidence="2" type="ordered locus">MTR_6g011460</name>
</gene>
<name>A0A072UGR3_MEDTR</name>
<evidence type="ECO:0000259" key="1">
    <source>
        <dbReference type="PROSITE" id="PS50181"/>
    </source>
</evidence>
<evidence type="ECO:0000313" key="2">
    <source>
        <dbReference type="EMBL" id="KEH24980.1"/>
    </source>
</evidence>
<protein>
    <submittedName>
        <fullName evidence="2">F-box/RNI/FBD-like domain protein</fullName>
    </submittedName>
</protein>
<dbReference type="EnsemblPlants" id="KEH24980">
    <property type="protein sequence ID" value="KEH24980"/>
    <property type="gene ID" value="MTR_6g011460"/>
</dbReference>
<feature type="domain" description="F-box" evidence="1">
    <location>
        <begin position="45"/>
        <end position="81"/>
    </location>
</feature>
<dbReference type="SMART" id="SM00579">
    <property type="entry name" value="FBD"/>
    <property type="match status" value="1"/>
</dbReference>
<dbReference type="InterPro" id="IPR036047">
    <property type="entry name" value="F-box-like_dom_sf"/>
</dbReference>
<dbReference type="SUPFAM" id="SSF52058">
    <property type="entry name" value="L domain-like"/>
    <property type="match status" value="1"/>
</dbReference>
<proteinExistence type="predicted"/>
<reference evidence="2 4" key="2">
    <citation type="journal article" date="2014" name="BMC Genomics">
        <title>An improved genome release (version Mt4.0) for the model legume Medicago truncatula.</title>
        <authorList>
            <person name="Tang H."/>
            <person name="Krishnakumar V."/>
            <person name="Bidwell S."/>
            <person name="Rosen B."/>
            <person name="Chan A."/>
            <person name="Zhou S."/>
            <person name="Gentzbittel L."/>
            <person name="Childs K.L."/>
            <person name="Yandell M."/>
            <person name="Gundlach H."/>
            <person name="Mayer K.F."/>
            <person name="Schwartz D.C."/>
            <person name="Town C.D."/>
        </authorList>
    </citation>
    <scope>GENOME REANNOTATION</scope>
    <source>
        <strain evidence="2">A17</strain>
        <strain evidence="3 4">cv. Jemalong A17</strain>
    </source>
</reference>
<dbReference type="Pfam" id="PF08387">
    <property type="entry name" value="FBD"/>
    <property type="match status" value="1"/>
</dbReference>
<dbReference type="PROSITE" id="PS50181">
    <property type="entry name" value="FBOX"/>
    <property type="match status" value="1"/>
</dbReference>
<dbReference type="CDD" id="cd22160">
    <property type="entry name" value="F-box_AtFBL13-like"/>
    <property type="match status" value="1"/>
</dbReference>
<sequence length="426" mass="49431">MKKRREKERLLSTSSTAEVCYDDLTLCQRSSGSQQALNNDGNSLVDRISDLPDELLQHILCFLPTKLSFTTTVLSKRWSKLCCSLPVLCFEDETTKDYDAFLRFCRIVDTILLSPRATNQPLKMFRLKCRFKDHNQKGPFNVTEWLEASKQRSIEEVHLTLYYHTLKPSIFIFQTLVVLKLERLNVGADTSCVDLPSLKTLTLEYVYFENWNDYINFLYACPILEDLHAQYINTFSYNVPEEGFKSLALPKLVRASISEVDAQFNGIDNVEFLRINFWFKEASFNVILMFSNLIHTELVFCYFTFHNWDCVVELLRHSPNLQILFIKKWMETSSSRKCKCPISVHECVLSHLTSCTILNLDASANDLQFAKYILQNASLLQDMRIGVAIGSSDRMLLKINHIREELFSTPRISPKCKISFEFKYVN</sequence>
<dbReference type="STRING" id="3880.A0A072UGR3"/>